<reference evidence="2" key="2">
    <citation type="submission" date="2020-01" db="EMBL/GenBank/DDBJ databases">
        <authorList>
            <person name="Campanaro S."/>
        </authorList>
    </citation>
    <scope>NUCLEOTIDE SEQUENCE</scope>
    <source>
        <strain evidence="2">AS06rmzACSIP_7</strain>
    </source>
</reference>
<evidence type="ECO:0000313" key="2">
    <source>
        <dbReference type="EMBL" id="NLW33941.1"/>
    </source>
</evidence>
<sequence>MLRYMNLVDAILASKQLSLRRARDGSAPGRTKDTAFEAVLARSLEKSPGTAIANPAETSRDVKFREGLKFVLEKEGSKFVQKDGEKESSRYGILQSTAAYYGYKGDVRNLSRADVEAIYRKVWEKSGAASLPFPLSTVHFDSYVNNPAAAKRFLAKSQGNVETYLRLREQRYIRLAEIKPGQYGKYLKGWKNRIQGLRNMVADYGQGKGFRA</sequence>
<reference evidence="2" key="1">
    <citation type="journal article" date="2020" name="Biotechnol. Biofuels">
        <title>New insights from the biogas microbiome by comprehensive genome-resolved metagenomics of nearly 1600 species originating from multiple anaerobic digesters.</title>
        <authorList>
            <person name="Campanaro S."/>
            <person name="Treu L."/>
            <person name="Rodriguez-R L.M."/>
            <person name="Kovalovszki A."/>
            <person name="Ziels R.M."/>
            <person name="Maus I."/>
            <person name="Zhu X."/>
            <person name="Kougias P.G."/>
            <person name="Basile A."/>
            <person name="Luo G."/>
            <person name="Schluter A."/>
            <person name="Konstantinidis K.T."/>
            <person name="Angelidaki I."/>
        </authorList>
    </citation>
    <scope>NUCLEOTIDE SEQUENCE</scope>
    <source>
        <strain evidence="2">AS06rmzACSIP_7</strain>
    </source>
</reference>
<accession>A0A971M2I4</accession>
<dbReference type="AlphaFoldDB" id="A0A971M2I4"/>
<dbReference type="InterPro" id="IPR008565">
    <property type="entry name" value="TtsA-like_GH18_dom"/>
</dbReference>
<dbReference type="Gene3D" id="1.20.141.10">
    <property type="entry name" value="Chitosanase, subunit A, domain 1"/>
    <property type="match status" value="1"/>
</dbReference>
<dbReference type="EMBL" id="JAAYEE010000008">
    <property type="protein sequence ID" value="NLW33941.1"/>
    <property type="molecule type" value="Genomic_DNA"/>
</dbReference>
<protein>
    <recommendedName>
        <fullName evidence="1">TtsA-like Glycoside hydrolase family 108 domain-containing protein</fullName>
    </recommendedName>
</protein>
<dbReference type="SUPFAM" id="SSF53955">
    <property type="entry name" value="Lysozyme-like"/>
    <property type="match status" value="1"/>
</dbReference>
<evidence type="ECO:0000313" key="3">
    <source>
        <dbReference type="Proteomes" id="UP000777265"/>
    </source>
</evidence>
<organism evidence="2 3">
    <name type="scientific">Syntrophorhabdus aromaticivorans</name>
    <dbReference type="NCBI Taxonomy" id="328301"/>
    <lineage>
        <taxon>Bacteria</taxon>
        <taxon>Pseudomonadati</taxon>
        <taxon>Thermodesulfobacteriota</taxon>
        <taxon>Syntrophorhabdia</taxon>
        <taxon>Syntrophorhabdales</taxon>
        <taxon>Syntrophorhabdaceae</taxon>
        <taxon>Syntrophorhabdus</taxon>
    </lineage>
</organism>
<dbReference type="Proteomes" id="UP000777265">
    <property type="component" value="Unassembled WGS sequence"/>
</dbReference>
<feature type="domain" description="TtsA-like Glycoside hydrolase family 108" evidence="1">
    <location>
        <begin position="69"/>
        <end position="145"/>
    </location>
</feature>
<name>A0A971M2I4_9BACT</name>
<evidence type="ECO:0000259" key="1">
    <source>
        <dbReference type="Pfam" id="PF05838"/>
    </source>
</evidence>
<dbReference type="InterPro" id="IPR023346">
    <property type="entry name" value="Lysozyme-like_dom_sf"/>
</dbReference>
<dbReference type="Pfam" id="PF05838">
    <property type="entry name" value="Glyco_hydro_108"/>
    <property type="match status" value="1"/>
</dbReference>
<proteinExistence type="predicted"/>
<gene>
    <name evidence="2" type="ORF">GXY80_00465</name>
</gene>
<comment type="caution">
    <text evidence="2">The sequence shown here is derived from an EMBL/GenBank/DDBJ whole genome shotgun (WGS) entry which is preliminary data.</text>
</comment>